<evidence type="ECO:0000313" key="8">
    <source>
        <dbReference type="Proteomes" id="UP001443914"/>
    </source>
</evidence>
<dbReference type="InterPro" id="IPR042269">
    <property type="entry name" value="Ser_carbopepase_S28_SKS"/>
</dbReference>
<gene>
    <name evidence="7" type="ORF">RND81_02G240100</name>
</gene>
<dbReference type="Gene3D" id="1.20.120.980">
    <property type="entry name" value="Serine carboxypeptidase S28, SKS domain"/>
    <property type="match status" value="1"/>
</dbReference>
<evidence type="ECO:0000256" key="5">
    <source>
        <dbReference type="ARBA" id="ARBA00023180"/>
    </source>
</evidence>
<dbReference type="Pfam" id="PF05577">
    <property type="entry name" value="Peptidase_S28"/>
    <property type="match status" value="1"/>
</dbReference>
<keyword evidence="2" id="KW-0645">Protease</keyword>
<dbReference type="GO" id="GO:0070008">
    <property type="term" value="F:serine-type exopeptidase activity"/>
    <property type="evidence" value="ECO:0007669"/>
    <property type="project" value="InterPro"/>
</dbReference>
<evidence type="ECO:0000256" key="4">
    <source>
        <dbReference type="ARBA" id="ARBA00022801"/>
    </source>
</evidence>
<keyword evidence="3 6" id="KW-0732">Signal</keyword>
<evidence type="ECO:0000256" key="2">
    <source>
        <dbReference type="ARBA" id="ARBA00022670"/>
    </source>
</evidence>
<reference evidence="7" key="1">
    <citation type="submission" date="2024-03" db="EMBL/GenBank/DDBJ databases">
        <title>WGS assembly of Saponaria officinalis var. Norfolk2.</title>
        <authorList>
            <person name="Jenkins J."/>
            <person name="Shu S."/>
            <person name="Grimwood J."/>
            <person name="Barry K."/>
            <person name="Goodstein D."/>
            <person name="Schmutz J."/>
            <person name="Leebens-Mack J."/>
            <person name="Osbourn A."/>
        </authorList>
    </citation>
    <scope>NUCLEOTIDE SEQUENCE [LARGE SCALE GENOMIC DNA]</scope>
    <source>
        <strain evidence="7">JIC</strain>
    </source>
</reference>
<evidence type="ECO:0000313" key="7">
    <source>
        <dbReference type="EMBL" id="KAK9751078.1"/>
    </source>
</evidence>
<keyword evidence="8" id="KW-1185">Reference proteome</keyword>
<dbReference type="GO" id="GO:0006508">
    <property type="term" value="P:proteolysis"/>
    <property type="evidence" value="ECO:0007669"/>
    <property type="project" value="UniProtKB-KW"/>
</dbReference>
<evidence type="ECO:0000256" key="1">
    <source>
        <dbReference type="ARBA" id="ARBA00011079"/>
    </source>
</evidence>
<accession>A0AAW1MPD5</accession>
<comment type="similarity">
    <text evidence="1">Belongs to the peptidase S28 family.</text>
</comment>
<proteinExistence type="inferred from homology"/>
<comment type="caution">
    <text evidence="7">The sequence shown here is derived from an EMBL/GenBank/DDBJ whole genome shotgun (WGS) entry which is preliminary data.</text>
</comment>
<name>A0AAW1MPD5_SAPOF</name>
<dbReference type="PANTHER" id="PTHR11010:SF96">
    <property type="entry name" value="LYSOSOMAL PRO-X CARBOXYPEPTIDASE-LIKE ISOFORM X1"/>
    <property type="match status" value="1"/>
</dbReference>
<evidence type="ECO:0000256" key="6">
    <source>
        <dbReference type="SAM" id="SignalP"/>
    </source>
</evidence>
<feature type="signal peptide" evidence="6">
    <location>
        <begin position="1"/>
        <end position="27"/>
    </location>
</feature>
<dbReference type="AlphaFoldDB" id="A0AAW1MPD5"/>
<feature type="chain" id="PRO_5043609678" evidence="6">
    <location>
        <begin position="28"/>
        <end position="494"/>
    </location>
</feature>
<dbReference type="EMBL" id="JBDFQZ010000002">
    <property type="protein sequence ID" value="KAK9751078.1"/>
    <property type="molecule type" value="Genomic_DNA"/>
</dbReference>
<protein>
    <submittedName>
        <fullName evidence="7">Uncharacterized protein</fullName>
    </submittedName>
</protein>
<dbReference type="InterPro" id="IPR008758">
    <property type="entry name" value="Peptidase_S28"/>
</dbReference>
<keyword evidence="4" id="KW-0378">Hydrolase</keyword>
<dbReference type="PANTHER" id="PTHR11010">
    <property type="entry name" value="PROTEASE S28 PRO-X CARBOXYPEPTIDASE-RELATED"/>
    <property type="match status" value="1"/>
</dbReference>
<organism evidence="7 8">
    <name type="scientific">Saponaria officinalis</name>
    <name type="common">Common soapwort</name>
    <name type="synonym">Lychnis saponaria</name>
    <dbReference type="NCBI Taxonomy" id="3572"/>
    <lineage>
        <taxon>Eukaryota</taxon>
        <taxon>Viridiplantae</taxon>
        <taxon>Streptophyta</taxon>
        <taxon>Embryophyta</taxon>
        <taxon>Tracheophyta</taxon>
        <taxon>Spermatophyta</taxon>
        <taxon>Magnoliopsida</taxon>
        <taxon>eudicotyledons</taxon>
        <taxon>Gunneridae</taxon>
        <taxon>Pentapetalae</taxon>
        <taxon>Caryophyllales</taxon>
        <taxon>Caryophyllaceae</taxon>
        <taxon>Caryophylleae</taxon>
        <taxon>Saponaria</taxon>
    </lineage>
</organism>
<dbReference type="InterPro" id="IPR029058">
    <property type="entry name" value="AB_hydrolase_fold"/>
</dbReference>
<dbReference type="SUPFAM" id="SSF53474">
    <property type="entry name" value="alpha/beta-Hydrolases"/>
    <property type="match status" value="1"/>
</dbReference>
<evidence type="ECO:0000256" key="3">
    <source>
        <dbReference type="ARBA" id="ARBA00022729"/>
    </source>
</evidence>
<dbReference type="GO" id="GO:0008239">
    <property type="term" value="F:dipeptidyl-peptidase activity"/>
    <property type="evidence" value="ECO:0007669"/>
    <property type="project" value="TreeGrafter"/>
</dbReference>
<keyword evidence="5" id="KW-0325">Glycoprotein</keyword>
<sequence length="494" mass="54434">MITKMIFLNTYAFVCVVLWGSAMTTLADGPKVQYWYQQPLDHFGSKGGGRTRTFGHRYYVDRAYRDNQADVDGMSVMAYLGGESSVDDWVGGGGIVTVAAARLHALVVYIEHRFYGKSIPLGSIHVALADPEVRSCLTSEQALADFANVLRTLKVNLSIPSSPIITFGGSYAGMLAARFRMKYPNITNGSLASSAPILISAALPLKRQYCSIVSRDFESESEVCYQYISRSWGLINKMASQSDGLDKLSKTFSTCSPLPSAEELKTYLAGIYNFVAQYNGRFGRISQLCGVVSHASDNILKSIGDAVLRLTQGQKCNNMTGIAPKPFTTLDPASETAWDWQWCNELAPYQSCGQDTMFERSSSNQSLFSESCFNTYGTYPHPLWNSTGYSGHDLKNTSNIIFSNGLLDPYSGASILEDVSESIIAITTKEGSHCLDLIGEQDDDPKWLKDQRDKELKIIAKWINAKLSSSNRLLISVPWRSSILVALVIMNLVV</sequence>
<dbReference type="Proteomes" id="UP001443914">
    <property type="component" value="Unassembled WGS sequence"/>
</dbReference>
<dbReference type="Gene3D" id="3.40.50.1820">
    <property type="entry name" value="alpha/beta hydrolase"/>
    <property type="match status" value="1"/>
</dbReference>